<sequence length="238" mass="25175">MGSASSSYRVIYLDVDGRIQKVVFSRFCSPCDIKELFCTALGVPRNTTLSLVDPTGALVSIDPTMPHNTERSPYRVVPLTGGQLAVALSPTQTAVIQAAATEPCRETCEISPEAAATEPCRETCEISPEAAATEPCRETCEISPEAAATEPCRETCEISPEAAATEPCRETCEISPEAAATEPCRETCEISPEAAATEPCRETCEISPEAAATEPCRETCEISPEAASSPERGALSPL</sequence>
<name>A0ACB9VYP6_CHAAC</name>
<evidence type="ECO:0000313" key="1">
    <source>
        <dbReference type="EMBL" id="KAI4805660.1"/>
    </source>
</evidence>
<protein>
    <submittedName>
        <fullName evidence="1">Uncharacterized protein</fullName>
    </submittedName>
</protein>
<dbReference type="EMBL" id="CM043805">
    <property type="protein sequence ID" value="KAI4805660.1"/>
    <property type="molecule type" value="Genomic_DNA"/>
</dbReference>
<accession>A0ACB9VYP6</accession>
<evidence type="ECO:0000313" key="2">
    <source>
        <dbReference type="Proteomes" id="UP001057452"/>
    </source>
</evidence>
<gene>
    <name evidence="1" type="ORF">KUCAC02_010261</name>
</gene>
<comment type="caution">
    <text evidence="1">The sequence shown here is derived from an EMBL/GenBank/DDBJ whole genome shotgun (WGS) entry which is preliminary data.</text>
</comment>
<organism evidence="1 2">
    <name type="scientific">Chaenocephalus aceratus</name>
    <name type="common">Blackfin icefish</name>
    <name type="synonym">Chaenichthys aceratus</name>
    <dbReference type="NCBI Taxonomy" id="36190"/>
    <lineage>
        <taxon>Eukaryota</taxon>
        <taxon>Metazoa</taxon>
        <taxon>Chordata</taxon>
        <taxon>Craniata</taxon>
        <taxon>Vertebrata</taxon>
        <taxon>Euteleostomi</taxon>
        <taxon>Actinopterygii</taxon>
        <taxon>Neopterygii</taxon>
        <taxon>Teleostei</taxon>
        <taxon>Neoteleostei</taxon>
        <taxon>Acanthomorphata</taxon>
        <taxon>Eupercaria</taxon>
        <taxon>Perciformes</taxon>
        <taxon>Notothenioidei</taxon>
        <taxon>Channichthyidae</taxon>
        <taxon>Chaenocephalus</taxon>
    </lineage>
</organism>
<dbReference type="Proteomes" id="UP001057452">
    <property type="component" value="Chromosome 21"/>
</dbReference>
<proteinExistence type="predicted"/>
<keyword evidence="2" id="KW-1185">Reference proteome</keyword>
<reference evidence="1" key="1">
    <citation type="submission" date="2022-05" db="EMBL/GenBank/DDBJ databases">
        <title>Chromosome-level genome of Chaenocephalus aceratus.</title>
        <authorList>
            <person name="Park H."/>
        </authorList>
    </citation>
    <scope>NUCLEOTIDE SEQUENCE</scope>
    <source>
        <strain evidence="1">KU_202001</strain>
    </source>
</reference>